<keyword evidence="2" id="KW-0436">Ligase</keyword>
<name>A0A6C0BQX1_9ZZZZ</name>
<keyword evidence="3" id="KW-0819">tRNA processing</keyword>
<sequence length="372" mass="43933">MDYLPFSNVLQNTYDVKSVTNTDIKRSVVYTTVRDFCLRSKSKTFVVSLSGGVDSMVLLYVIHHIGFDCIAVHINYNNRDETGMEQHFLEEWCKHNGIRIYVESITDINRNEKSNINRHEYEIETKKIRFNLYKKVHEEYKNTTDTEASSILLGHHKDDTVENVLINICRARSILNLAVIQENAIIEGVNISRPLVNVYKRDIYEIAHQNEIPYFKDTTPLWSVRGIFRNRIMPSLHTAFKHNIKENLLKVNEQTSEWNELIQKAIIEPFLQNACVFDKDTVVLSIDETHRSYPFCFWNVVFMKVFYRYHHNCPSNKSVMMFMNFINTRKNGKFSLSNKCCCFLEHNKFSIYYNLNGYNQNQHIVKQRNRII</sequence>
<dbReference type="InterPro" id="IPR011063">
    <property type="entry name" value="TilS/TtcA_N"/>
</dbReference>
<proteinExistence type="inferred from homology"/>
<feature type="domain" description="tRNA(Ile)-lysidine/2-thiocytidine synthase N-terminal" evidence="7">
    <location>
        <begin position="45"/>
        <end position="219"/>
    </location>
</feature>
<dbReference type="GO" id="GO:0005524">
    <property type="term" value="F:ATP binding"/>
    <property type="evidence" value="ECO:0007669"/>
    <property type="project" value="UniProtKB-KW"/>
</dbReference>
<dbReference type="PANTHER" id="PTHR43033">
    <property type="entry name" value="TRNA(ILE)-LYSIDINE SYNTHASE-RELATED"/>
    <property type="match status" value="1"/>
</dbReference>
<evidence type="ECO:0000256" key="2">
    <source>
        <dbReference type="ARBA" id="ARBA00022598"/>
    </source>
</evidence>
<evidence type="ECO:0000256" key="6">
    <source>
        <dbReference type="ARBA" id="ARBA00048539"/>
    </source>
</evidence>
<dbReference type="HAMAP" id="MF_01161">
    <property type="entry name" value="tRNA_Ile_lys_synt"/>
    <property type="match status" value="1"/>
</dbReference>
<evidence type="ECO:0000313" key="8">
    <source>
        <dbReference type="EMBL" id="QHS93959.1"/>
    </source>
</evidence>
<evidence type="ECO:0000259" key="7">
    <source>
        <dbReference type="Pfam" id="PF01171"/>
    </source>
</evidence>
<dbReference type="GO" id="GO:0032267">
    <property type="term" value="F:tRNA(Ile)-lysidine synthase activity"/>
    <property type="evidence" value="ECO:0007669"/>
    <property type="project" value="UniProtKB-EC"/>
</dbReference>
<evidence type="ECO:0000256" key="3">
    <source>
        <dbReference type="ARBA" id="ARBA00022694"/>
    </source>
</evidence>
<dbReference type="PANTHER" id="PTHR43033:SF3">
    <property type="entry name" value="TRNA(ILE)-LYSIDINE SYNTHETASE"/>
    <property type="match status" value="1"/>
</dbReference>
<dbReference type="InterPro" id="IPR014729">
    <property type="entry name" value="Rossmann-like_a/b/a_fold"/>
</dbReference>
<organism evidence="8">
    <name type="scientific">viral metagenome</name>
    <dbReference type="NCBI Taxonomy" id="1070528"/>
    <lineage>
        <taxon>unclassified sequences</taxon>
        <taxon>metagenomes</taxon>
        <taxon>organismal metagenomes</taxon>
    </lineage>
</organism>
<dbReference type="Pfam" id="PF01171">
    <property type="entry name" value="ATP_bind_3"/>
    <property type="match status" value="1"/>
</dbReference>
<dbReference type="GO" id="GO:0008033">
    <property type="term" value="P:tRNA processing"/>
    <property type="evidence" value="ECO:0007669"/>
    <property type="project" value="UniProtKB-KW"/>
</dbReference>
<keyword evidence="4" id="KW-0547">Nucleotide-binding</keyword>
<dbReference type="NCBIfam" id="TIGR02432">
    <property type="entry name" value="lysidine_TilS_N"/>
    <property type="match status" value="1"/>
</dbReference>
<dbReference type="EC" id="6.3.4.19" evidence="1"/>
<dbReference type="CDD" id="cd01992">
    <property type="entry name" value="TilS_N"/>
    <property type="match status" value="1"/>
</dbReference>
<protein>
    <recommendedName>
        <fullName evidence="1">tRNA(Ile)-lysidine synthetase</fullName>
        <ecNumber evidence="1">6.3.4.19</ecNumber>
    </recommendedName>
</protein>
<keyword evidence="5" id="KW-0067">ATP-binding</keyword>
<evidence type="ECO:0000256" key="1">
    <source>
        <dbReference type="ARBA" id="ARBA00013267"/>
    </source>
</evidence>
<accession>A0A6C0BQX1</accession>
<dbReference type="InterPro" id="IPR012795">
    <property type="entry name" value="tRNA_Ile_lys_synt_N"/>
</dbReference>
<dbReference type="EMBL" id="MN739215">
    <property type="protein sequence ID" value="QHS93959.1"/>
    <property type="molecule type" value="Genomic_DNA"/>
</dbReference>
<reference evidence="8" key="1">
    <citation type="journal article" date="2020" name="Nature">
        <title>Giant virus diversity and host interactions through global metagenomics.</title>
        <authorList>
            <person name="Schulz F."/>
            <person name="Roux S."/>
            <person name="Paez-Espino D."/>
            <person name="Jungbluth S."/>
            <person name="Walsh D.A."/>
            <person name="Denef V.J."/>
            <person name="McMahon K.D."/>
            <person name="Konstantinidis K.T."/>
            <person name="Eloe-Fadrosh E.A."/>
            <person name="Kyrpides N.C."/>
            <person name="Woyke T."/>
        </authorList>
    </citation>
    <scope>NUCLEOTIDE SEQUENCE</scope>
    <source>
        <strain evidence="8">GVMAG-M-3300018416-26</strain>
    </source>
</reference>
<dbReference type="Gene3D" id="3.40.50.620">
    <property type="entry name" value="HUPs"/>
    <property type="match status" value="1"/>
</dbReference>
<dbReference type="InterPro" id="IPR012094">
    <property type="entry name" value="tRNA_Ile_lys_synt"/>
</dbReference>
<comment type="catalytic activity">
    <reaction evidence="6">
        <text>cytidine(34) in tRNA(Ile2) + L-lysine + ATP = lysidine(34) in tRNA(Ile2) + AMP + diphosphate + H(+)</text>
        <dbReference type="Rhea" id="RHEA:43744"/>
        <dbReference type="Rhea" id="RHEA-COMP:10625"/>
        <dbReference type="Rhea" id="RHEA-COMP:10670"/>
        <dbReference type="ChEBI" id="CHEBI:15378"/>
        <dbReference type="ChEBI" id="CHEBI:30616"/>
        <dbReference type="ChEBI" id="CHEBI:32551"/>
        <dbReference type="ChEBI" id="CHEBI:33019"/>
        <dbReference type="ChEBI" id="CHEBI:82748"/>
        <dbReference type="ChEBI" id="CHEBI:83665"/>
        <dbReference type="ChEBI" id="CHEBI:456215"/>
        <dbReference type="EC" id="6.3.4.19"/>
    </reaction>
</comment>
<evidence type="ECO:0000256" key="5">
    <source>
        <dbReference type="ARBA" id="ARBA00022840"/>
    </source>
</evidence>
<dbReference type="SUPFAM" id="SSF52402">
    <property type="entry name" value="Adenine nucleotide alpha hydrolases-like"/>
    <property type="match status" value="1"/>
</dbReference>
<dbReference type="AlphaFoldDB" id="A0A6C0BQX1"/>
<evidence type="ECO:0000256" key="4">
    <source>
        <dbReference type="ARBA" id="ARBA00022741"/>
    </source>
</evidence>